<keyword evidence="3" id="KW-1185">Reference proteome</keyword>
<evidence type="ECO:0000313" key="3">
    <source>
        <dbReference type="Proteomes" id="UP001286313"/>
    </source>
</evidence>
<protein>
    <submittedName>
        <fullName evidence="2">Uncharacterized protein</fullName>
    </submittedName>
</protein>
<dbReference type="Proteomes" id="UP001286313">
    <property type="component" value="Unassembled WGS sequence"/>
</dbReference>
<evidence type="ECO:0000256" key="1">
    <source>
        <dbReference type="SAM" id="MobiDB-lite"/>
    </source>
</evidence>
<reference evidence="2" key="1">
    <citation type="submission" date="2023-10" db="EMBL/GenBank/DDBJ databases">
        <title>Genome assemblies of two species of porcelain crab, Petrolisthes cinctipes and Petrolisthes manimaculis (Anomura: Porcellanidae).</title>
        <authorList>
            <person name="Angst P."/>
        </authorList>
    </citation>
    <scope>NUCLEOTIDE SEQUENCE</scope>
    <source>
        <strain evidence="2">PB745_01</strain>
        <tissue evidence="2">Gill</tissue>
    </source>
</reference>
<dbReference type="AlphaFoldDB" id="A0AAE1L5P7"/>
<feature type="compositionally biased region" description="Polar residues" evidence="1">
    <location>
        <begin position="67"/>
        <end position="83"/>
    </location>
</feature>
<accession>A0AAE1L5P7</accession>
<organism evidence="2 3">
    <name type="scientific">Petrolisthes cinctipes</name>
    <name type="common">Flat porcelain crab</name>
    <dbReference type="NCBI Taxonomy" id="88211"/>
    <lineage>
        <taxon>Eukaryota</taxon>
        <taxon>Metazoa</taxon>
        <taxon>Ecdysozoa</taxon>
        <taxon>Arthropoda</taxon>
        <taxon>Crustacea</taxon>
        <taxon>Multicrustacea</taxon>
        <taxon>Malacostraca</taxon>
        <taxon>Eumalacostraca</taxon>
        <taxon>Eucarida</taxon>
        <taxon>Decapoda</taxon>
        <taxon>Pleocyemata</taxon>
        <taxon>Anomura</taxon>
        <taxon>Galatheoidea</taxon>
        <taxon>Porcellanidae</taxon>
        <taxon>Petrolisthes</taxon>
    </lineage>
</organism>
<feature type="region of interest" description="Disordered" evidence="1">
    <location>
        <begin position="67"/>
        <end position="94"/>
    </location>
</feature>
<comment type="caution">
    <text evidence="2">The sequence shown here is derived from an EMBL/GenBank/DDBJ whole genome shotgun (WGS) entry which is preliminary data.</text>
</comment>
<dbReference type="Gene3D" id="3.10.20.10">
    <property type="match status" value="1"/>
</dbReference>
<proteinExistence type="predicted"/>
<dbReference type="EMBL" id="JAWQEG010000126">
    <property type="protein sequence ID" value="KAK3894265.1"/>
    <property type="molecule type" value="Genomic_DNA"/>
</dbReference>
<name>A0AAE1L5P7_PETCI</name>
<evidence type="ECO:0000313" key="2">
    <source>
        <dbReference type="EMBL" id="KAK3894265.1"/>
    </source>
</evidence>
<sequence>MAPCDTLAAQWLGGFKEVKDKFGLDSSNGSLILEKCGTEVEDDEVLQEVMGEVLLFLVDGEQYSPTGTSLNVDQLPNQPTVPETTPDESLPVTEGTSHAQFPQISAIPLPELSGSTRASLMEGDMARCVWLQLIEESKNYYMKFFPVIETNPYGVYRTIGQKMVKAYPSIEREGTHPWSQFTKALSQSIRTERFKRKRKSESSQPQKPSPKRFCLMKRVVADTVGLLSEEEYEQHIIQEIESLLSDNITTWKERLMDMVKILSHEVPSSGDIYVSTVVG</sequence>
<gene>
    <name evidence="2" type="ORF">Pcinc_001960</name>
</gene>